<evidence type="ECO:0000313" key="1">
    <source>
        <dbReference type="EMBL" id="GAK73994.1"/>
    </source>
</evidence>
<dbReference type="Gene3D" id="1.20.58.760">
    <property type="entry name" value="Peptidase M41"/>
    <property type="match status" value="1"/>
</dbReference>
<name>A0ABQ0J354_9MOLU</name>
<sequence length="124" mass="14692">MYKVTIKPSAEGLGYSEFYYKKYDWELATLFFLGGTAAERFLSDHGKMPYHLVAIGSKGDFNKLDRLLEKNHKIDEFHIYYKYTKDLIDKYFGLLEMIAQELLIKETLYLDDLNQIVNKYLLKK</sequence>
<comment type="caution">
    <text evidence="1">The sequence shown here is derived from an EMBL/GenBank/DDBJ whole genome shotgun (WGS) entry which is preliminary data.</text>
</comment>
<dbReference type="InterPro" id="IPR037219">
    <property type="entry name" value="Peptidase_M41-like"/>
</dbReference>
<reference evidence="1 2" key="2">
    <citation type="journal article" date="2014" name="Genome Announc.">
        <title>Draft Genome Sequence of 'Candidatus Phytoplasma asteris' Strain OY-V, an Unculturable Plant-Pathogenic Bacterium.</title>
        <authorList>
            <person name="Kakizawa S."/>
            <person name="Makino A."/>
            <person name="Ishii Y."/>
            <person name="Tamaki H."/>
            <person name="Kamagata Y."/>
        </authorList>
    </citation>
    <scope>NUCLEOTIDE SEQUENCE [LARGE SCALE GENOMIC DNA]</scope>
    <source>
        <strain evidence="1 2">OY-V</strain>
    </source>
</reference>
<gene>
    <name evidence="1" type="ORF">OYV_04800</name>
</gene>
<dbReference type="SUPFAM" id="SSF140990">
    <property type="entry name" value="FtsH protease domain-like"/>
    <property type="match status" value="1"/>
</dbReference>
<evidence type="ECO:0000313" key="2">
    <source>
        <dbReference type="Proteomes" id="UP000028900"/>
    </source>
</evidence>
<reference evidence="2" key="1">
    <citation type="journal article" date="2014" name="Genome Announc.">
        <title>Draft Genome Sequence of ''Candidatus Phytoplasma asteris'' Strain OY-V, an Unculturable Plant-Pathogenic Bacterium.</title>
        <authorList>
            <person name="Kakizawa S."/>
            <person name="Makino A."/>
            <person name="Ishii Y."/>
            <person name="Tamaki H."/>
            <person name="Kamagata Y."/>
        </authorList>
    </citation>
    <scope>NUCLEOTIDE SEQUENCE [LARGE SCALE GENOMIC DNA]</scope>
    <source>
        <strain evidence="2">OY-V</strain>
    </source>
</reference>
<proteinExistence type="predicted"/>
<keyword evidence="2" id="KW-1185">Reference proteome</keyword>
<dbReference type="EMBL" id="BBIY01000035">
    <property type="protein sequence ID" value="GAK73994.1"/>
    <property type="molecule type" value="Genomic_DNA"/>
</dbReference>
<dbReference type="Proteomes" id="UP000028900">
    <property type="component" value="Unassembled WGS sequence"/>
</dbReference>
<accession>A0ABQ0J354</accession>
<protein>
    <submittedName>
        <fullName evidence="1">Uncharacterized protein</fullName>
    </submittedName>
</protein>
<organism evidence="1 2">
    <name type="scientific">'Chrysanthemum coronarium' phytoplasma</name>
    <dbReference type="NCBI Taxonomy" id="1520703"/>
    <lineage>
        <taxon>Bacteria</taxon>
        <taxon>Bacillati</taxon>
        <taxon>Mycoplasmatota</taxon>
        <taxon>Mollicutes</taxon>
        <taxon>Acholeplasmatales</taxon>
        <taxon>Acholeplasmataceae</taxon>
        <taxon>Candidatus Phytoplasma</taxon>
        <taxon>16SrI (Aster yellows group)</taxon>
    </lineage>
</organism>